<dbReference type="PANTHER" id="PTHR30157">
    <property type="entry name" value="FERRIC REDUCTASE, NADPH-DEPENDENT"/>
    <property type="match status" value="1"/>
</dbReference>
<protein>
    <submittedName>
        <fullName evidence="3">Utilization protein</fullName>
    </submittedName>
</protein>
<reference evidence="3 4" key="1">
    <citation type="submission" date="2015-01" db="EMBL/GenBank/DDBJ databases">
        <title>Vibrio sp. C5 JCM 19232 whole genome shotgun sequence.</title>
        <authorList>
            <person name="Sawabe T."/>
            <person name="Meirelles P."/>
            <person name="Feng G."/>
            <person name="Sayaka M."/>
            <person name="Hattori M."/>
            <person name="Ohkuma M."/>
        </authorList>
    </citation>
    <scope>NUCLEOTIDE SEQUENCE [LARGE SCALE GENOMIC DNA]</scope>
    <source>
        <strain evidence="3 4">JCM19232</strain>
    </source>
</reference>
<dbReference type="Gene3D" id="2.40.30.10">
    <property type="entry name" value="Translation factors"/>
    <property type="match status" value="1"/>
</dbReference>
<dbReference type="Gene3D" id="3.40.50.80">
    <property type="entry name" value="Nucleotide-binding domain of ferredoxin-NADP reductase (FNR) module"/>
    <property type="match status" value="1"/>
</dbReference>
<dbReference type="PANTHER" id="PTHR30157:SF0">
    <property type="entry name" value="NADPH-DEPENDENT FERRIC-CHELATE REDUCTASE"/>
    <property type="match status" value="1"/>
</dbReference>
<dbReference type="Pfam" id="PF04954">
    <property type="entry name" value="SIP"/>
    <property type="match status" value="1"/>
</dbReference>
<dbReference type="Pfam" id="PF08021">
    <property type="entry name" value="FAD_binding_9"/>
    <property type="match status" value="1"/>
</dbReference>
<evidence type="ECO:0000313" key="3">
    <source>
        <dbReference type="EMBL" id="GAM64273.1"/>
    </source>
</evidence>
<dbReference type="AlphaFoldDB" id="A0A0B8PMB1"/>
<comment type="similarity">
    <text evidence="1">Belongs to the SIP oxidoreductase family.</text>
</comment>
<accession>A0A0B8PMB1</accession>
<reference evidence="3 4" key="2">
    <citation type="submission" date="2015-01" db="EMBL/GenBank/DDBJ databases">
        <authorList>
            <consortium name="NBRP consortium"/>
            <person name="Sawabe T."/>
            <person name="Meirelles P."/>
            <person name="Feng G."/>
            <person name="Sayaka M."/>
            <person name="Hattori M."/>
            <person name="Ohkuma M."/>
        </authorList>
    </citation>
    <scope>NUCLEOTIDE SEQUENCE [LARGE SCALE GENOMIC DNA]</scope>
    <source>
        <strain evidence="3 4">JCM19232</strain>
    </source>
</reference>
<dbReference type="InterPro" id="IPR039374">
    <property type="entry name" value="SIP_fam"/>
</dbReference>
<sequence>MNRKKPTPKHLTVVSSERVSPNMQRITLQGEALTNFPADCEGSYIKFLFDSAGNTIHEMVEGERPVMRTYTIRKFMPEASSIEVDFVRHITKDLQCGFAARWADNAEAGDNVSIMGPGPIADIDMAADWFFMVADMTALPALSAKIKTLPRDAKGYAVIKVQQSDDIQEIEAPTGFKVTWLVEEDSLSENAEAQPW</sequence>
<feature type="domain" description="FAD-binding FR-type" evidence="2">
    <location>
        <begin position="6"/>
        <end position="124"/>
    </location>
</feature>
<dbReference type="InterPro" id="IPR017938">
    <property type="entry name" value="Riboflavin_synthase-like_b-brl"/>
</dbReference>
<dbReference type="PROSITE" id="PS51384">
    <property type="entry name" value="FAD_FR"/>
    <property type="match status" value="1"/>
</dbReference>
<dbReference type="InterPro" id="IPR017927">
    <property type="entry name" value="FAD-bd_FR_type"/>
</dbReference>
<dbReference type="InterPro" id="IPR013113">
    <property type="entry name" value="SIP_FAD-bd"/>
</dbReference>
<proteinExistence type="inferred from homology"/>
<dbReference type="EMBL" id="BBSA01000012">
    <property type="protein sequence ID" value="GAM64273.1"/>
    <property type="molecule type" value="Genomic_DNA"/>
</dbReference>
<dbReference type="InterPro" id="IPR039261">
    <property type="entry name" value="FNR_nucleotide-bd"/>
</dbReference>
<dbReference type="InterPro" id="IPR007037">
    <property type="entry name" value="SIP_rossman_dom"/>
</dbReference>
<evidence type="ECO:0000313" key="4">
    <source>
        <dbReference type="Proteomes" id="UP000031670"/>
    </source>
</evidence>
<dbReference type="CDD" id="cd06193">
    <property type="entry name" value="siderophore_interacting"/>
    <property type="match status" value="1"/>
</dbReference>
<gene>
    <name evidence="3" type="ORF">JCM19232_943</name>
</gene>
<evidence type="ECO:0000259" key="2">
    <source>
        <dbReference type="PROSITE" id="PS51384"/>
    </source>
</evidence>
<dbReference type="SUPFAM" id="SSF63380">
    <property type="entry name" value="Riboflavin synthase domain-like"/>
    <property type="match status" value="1"/>
</dbReference>
<evidence type="ECO:0000256" key="1">
    <source>
        <dbReference type="ARBA" id="ARBA00035644"/>
    </source>
</evidence>
<name>A0A0B8PMB1_9VIBR</name>
<comment type="caution">
    <text evidence="3">The sequence shown here is derived from an EMBL/GenBank/DDBJ whole genome shotgun (WGS) entry which is preliminary data.</text>
</comment>
<dbReference type="Proteomes" id="UP000031670">
    <property type="component" value="Unassembled WGS sequence"/>
</dbReference>
<dbReference type="GO" id="GO:0016491">
    <property type="term" value="F:oxidoreductase activity"/>
    <property type="evidence" value="ECO:0007669"/>
    <property type="project" value="InterPro"/>
</dbReference>
<organism evidence="3 4">
    <name type="scientific">Vibrio ishigakensis</name>
    <dbReference type="NCBI Taxonomy" id="1481914"/>
    <lineage>
        <taxon>Bacteria</taxon>
        <taxon>Pseudomonadati</taxon>
        <taxon>Pseudomonadota</taxon>
        <taxon>Gammaproteobacteria</taxon>
        <taxon>Vibrionales</taxon>
        <taxon>Vibrionaceae</taxon>
        <taxon>Vibrio</taxon>
    </lineage>
</organism>